<dbReference type="FunFam" id="1.10.286.20:FF:000001">
    <property type="entry name" value="Elongation factor Ts"/>
    <property type="match status" value="1"/>
</dbReference>
<dbReference type="InterPro" id="IPR018101">
    <property type="entry name" value="Transl_elong_Ts_CS"/>
</dbReference>
<dbReference type="InterPro" id="IPR014039">
    <property type="entry name" value="Transl_elong_EFTs/EF1B_dimer"/>
</dbReference>
<dbReference type="Proteomes" id="UP000230869">
    <property type="component" value="Unassembled WGS sequence"/>
</dbReference>
<comment type="function">
    <text evidence="5 6">Associates with the EF-Tu.GDP complex and induces the exchange of GDP to GTP. It remains bound to the aminoacyl-tRNA.EF-Tu.GTP complex up to the GTP hydrolysis stage on the ribosome.</text>
</comment>
<evidence type="ECO:0000313" key="9">
    <source>
        <dbReference type="EMBL" id="PIR13086.1"/>
    </source>
</evidence>
<evidence type="ECO:0000313" key="10">
    <source>
        <dbReference type="Proteomes" id="UP000230869"/>
    </source>
</evidence>
<accession>A0A2M6K8K9</accession>
<dbReference type="EMBL" id="PCWW01000058">
    <property type="protein sequence ID" value="PIR13086.1"/>
    <property type="molecule type" value="Genomic_DNA"/>
</dbReference>
<dbReference type="PROSITE" id="PS01127">
    <property type="entry name" value="EF_TS_2"/>
    <property type="match status" value="1"/>
</dbReference>
<dbReference type="CDD" id="cd14275">
    <property type="entry name" value="UBA_EF-Ts"/>
    <property type="match status" value="1"/>
</dbReference>
<keyword evidence="4 5" id="KW-0648">Protein biosynthesis</keyword>
<dbReference type="GO" id="GO:0003746">
    <property type="term" value="F:translation elongation factor activity"/>
    <property type="evidence" value="ECO:0007669"/>
    <property type="project" value="UniProtKB-UniRule"/>
</dbReference>
<dbReference type="Gene3D" id="3.30.479.20">
    <property type="entry name" value="Elongation factor Ts, dimerisation domain"/>
    <property type="match status" value="2"/>
</dbReference>
<dbReference type="Pfam" id="PF00889">
    <property type="entry name" value="EF_TS"/>
    <property type="match status" value="1"/>
</dbReference>
<evidence type="ECO:0000256" key="2">
    <source>
        <dbReference type="ARBA" id="ARBA00016956"/>
    </source>
</evidence>
<comment type="caution">
    <text evidence="9">The sequence shown here is derived from an EMBL/GenBank/DDBJ whole genome shotgun (WGS) entry which is preliminary data.</text>
</comment>
<comment type="subcellular location">
    <subcellularLocation>
        <location evidence="5 7">Cytoplasm</location>
    </subcellularLocation>
</comment>
<dbReference type="AlphaFoldDB" id="A0A2M6K8K9"/>
<dbReference type="SUPFAM" id="SSF54713">
    <property type="entry name" value="Elongation factor Ts (EF-Ts), dimerisation domain"/>
    <property type="match status" value="1"/>
</dbReference>
<evidence type="ECO:0000256" key="4">
    <source>
        <dbReference type="ARBA" id="ARBA00022917"/>
    </source>
</evidence>
<dbReference type="InterPro" id="IPR009060">
    <property type="entry name" value="UBA-like_sf"/>
</dbReference>
<evidence type="ECO:0000256" key="3">
    <source>
        <dbReference type="ARBA" id="ARBA00022768"/>
    </source>
</evidence>
<dbReference type="FunFam" id="1.10.8.10:FF:000001">
    <property type="entry name" value="Elongation factor Ts"/>
    <property type="match status" value="1"/>
</dbReference>
<dbReference type="Gene3D" id="1.10.8.10">
    <property type="entry name" value="DNA helicase RuvA subunit, C-terminal domain"/>
    <property type="match status" value="1"/>
</dbReference>
<dbReference type="InterPro" id="IPR036402">
    <property type="entry name" value="EF-Ts_dimer_sf"/>
</dbReference>
<keyword evidence="3 5" id="KW-0251">Elongation factor</keyword>
<dbReference type="HAMAP" id="MF_00050">
    <property type="entry name" value="EF_Ts"/>
    <property type="match status" value="1"/>
</dbReference>
<feature type="domain" description="Translation elongation factor EFTs/EF1B dimerisation" evidence="8">
    <location>
        <begin position="68"/>
        <end position="263"/>
    </location>
</feature>
<dbReference type="Gene3D" id="1.10.286.20">
    <property type="match status" value="1"/>
</dbReference>
<evidence type="ECO:0000256" key="7">
    <source>
        <dbReference type="RuleBase" id="RU000643"/>
    </source>
</evidence>
<dbReference type="PANTHER" id="PTHR11741:SF0">
    <property type="entry name" value="ELONGATION FACTOR TS, MITOCHONDRIAL"/>
    <property type="match status" value="1"/>
</dbReference>
<name>A0A2M6K8K9_9BACT</name>
<dbReference type="InterPro" id="IPR001816">
    <property type="entry name" value="Transl_elong_EFTs/EF1B"/>
</dbReference>
<gene>
    <name evidence="5" type="primary">tsf</name>
    <name evidence="9" type="ORF">COV49_03340</name>
</gene>
<dbReference type="GO" id="GO:0005737">
    <property type="term" value="C:cytoplasm"/>
    <property type="evidence" value="ECO:0007669"/>
    <property type="project" value="UniProtKB-SubCell"/>
</dbReference>
<evidence type="ECO:0000256" key="5">
    <source>
        <dbReference type="HAMAP-Rule" id="MF_00050"/>
    </source>
</evidence>
<dbReference type="PROSITE" id="PS01126">
    <property type="entry name" value="EF_TS_1"/>
    <property type="match status" value="1"/>
</dbReference>
<comment type="similarity">
    <text evidence="1 5 6">Belongs to the EF-Ts family.</text>
</comment>
<evidence type="ECO:0000259" key="8">
    <source>
        <dbReference type="Pfam" id="PF00889"/>
    </source>
</evidence>
<organism evidence="9 10">
    <name type="scientific">Candidatus Falkowbacteria bacterium CG11_big_fil_rev_8_21_14_0_20_39_10</name>
    <dbReference type="NCBI Taxonomy" id="1974570"/>
    <lineage>
        <taxon>Bacteria</taxon>
        <taxon>Candidatus Falkowiibacteriota</taxon>
    </lineage>
</organism>
<evidence type="ECO:0000256" key="6">
    <source>
        <dbReference type="RuleBase" id="RU000642"/>
    </source>
</evidence>
<evidence type="ECO:0000256" key="1">
    <source>
        <dbReference type="ARBA" id="ARBA00005532"/>
    </source>
</evidence>
<dbReference type="PANTHER" id="PTHR11741">
    <property type="entry name" value="ELONGATION FACTOR TS"/>
    <property type="match status" value="1"/>
</dbReference>
<protein>
    <recommendedName>
        <fullName evidence="2 5">Elongation factor Ts</fullName>
        <shortName evidence="5">EF-Ts</shortName>
    </recommendedName>
</protein>
<reference evidence="9 10" key="1">
    <citation type="submission" date="2017-09" db="EMBL/GenBank/DDBJ databases">
        <title>Depth-based differentiation of microbial function through sediment-hosted aquifers and enrichment of novel symbionts in the deep terrestrial subsurface.</title>
        <authorList>
            <person name="Probst A.J."/>
            <person name="Ladd B."/>
            <person name="Jarett J.K."/>
            <person name="Geller-Mcgrath D.E."/>
            <person name="Sieber C.M."/>
            <person name="Emerson J.B."/>
            <person name="Anantharaman K."/>
            <person name="Thomas B.C."/>
            <person name="Malmstrom R."/>
            <person name="Stieglmeier M."/>
            <person name="Klingl A."/>
            <person name="Woyke T."/>
            <person name="Ryan C.M."/>
            <person name="Banfield J.F."/>
        </authorList>
    </citation>
    <scope>NUCLEOTIDE SEQUENCE [LARGE SCALE GENOMIC DNA]</scope>
    <source>
        <strain evidence="9">CG11_big_fil_rev_8_21_14_0_20_39_10</strain>
    </source>
</reference>
<keyword evidence="5" id="KW-0963">Cytoplasm</keyword>
<proteinExistence type="inferred from homology"/>
<dbReference type="NCBIfam" id="TIGR00116">
    <property type="entry name" value="tsf"/>
    <property type="match status" value="1"/>
</dbReference>
<feature type="region of interest" description="Involved in Mg(2+) ion dislocation from EF-Tu" evidence="5">
    <location>
        <begin position="77"/>
        <end position="80"/>
    </location>
</feature>
<dbReference type="SUPFAM" id="SSF46934">
    <property type="entry name" value="UBA-like"/>
    <property type="match status" value="1"/>
</dbReference>
<sequence>MEKIKELREKSGAGIVDCKKALEESGGDIDKAVEILRKKGIAKAAKRGEREASEGMVLVDVNKNGNEGYILEINSETDFVARNEQFRNFAGQVFDLIKKDKPADLGELMKLSMETGNVQESLDNLSGTIGEKLSIKKFDILSGQSVADYSHLGGRIGVLVSLNKSGQADLARDIAMQVAAANPKYIKPEDVPVEELEKEKEIYREQLKKEGKPENIIEKILEGKIKKYYEEVCLIKQEYIKDDKKKVKDILGEIEMEKFVRYSL</sequence>